<dbReference type="Gene3D" id="1.10.10.10">
    <property type="entry name" value="Winged helix-like DNA-binding domain superfamily/Winged helix DNA-binding domain"/>
    <property type="match status" value="1"/>
</dbReference>
<evidence type="ECO:0000259" key="4">
    <source>
        <dbReference type="Pfam" id="PF02742"/>
    </source>
</evidence>
<comment type="subcellular location">
    <subcellularLocation>
        <location evidence="1">Cytoplasm</location>
    </subcellularLocation>
</comment>
<evidence type="ECO:0000256" key="1">
    <source>
        <dbReference type="ARBA" id="ARBA00004496"/>
    </source>
</evidence>
<dbReference type="InterPro" id="IPR036388">
    <property type="entry name" value="WH-like_DNA-bd_sf"/>
</dbReference>
<dbReference type="NCBIfam" id="NF008273">
    <property type="entry name" value="PRK11050.1"/>
    <property type="match status" value="1"/>
</dbReference>
<evidence type="ECO:0000313" key="6">
    <source>
        <dbReference type="Proteomes" id="UP001524547"/>
    </source>
</evidence>
<sequence>MTASTRTVPPATRPASPRPATGATPADCHPSQADHLQRARNAQARILLEDYVELIDGIAGPDGLAGPSAMARQLGVSHASAIKCIARLVRAGLATSLPYKGVALTEAGRAMAERVRRRHRLVVSLLRAVGVPEADAEADAEGIEHHVSDTTLLAFERFLVRRPLAK</sequence>
<dbReference type="Pfam" id="PF02742">
    <property type="entry name" value="Fe_dep_repr_C"/>
    <property type="match status" value="1"/>
</dbReference>
<comment type="subunit">
    <text evidence="2">Homodimer.</text>
</comment>
<proteinExistence type="predicted"/>
<feature type="domain" description="Iron dependent repressor metal binding and dimerisation" evidence="4">
    <location>
        <begin position="105"/>
        <end position="159"/>
    </location>
</feature>
<evidence type="ECO:0000256" key="2">
    <source>
        <dbReference type="ARBA" id="ARBA00011738"/>
    </source>
</evidence>
<dbReference type="Gene3D" id="1.10.60.10">
    <property type="entry name" value="Iron dependent repressor, metal binding and dimerisation domain"/>
    <property type="match status" value="1"/>
</dbReference>
<dbReference type="InterPro" id="IPR022689">
    <property type="entry name" value="Iron_dep_repressor"/>
</dbReference>
<dbReference type="InterPro" id="IPR050536">
    <property type="entry name" value="DtxR_MntR_Metal-Reg"/>
</dbReference>
<dbReference type="InterPro" id="IPR036421">
    <property type="entry name" value="Fe_dep_repressor_sf"/>
</dbReference>
<evidence type="ECO:0000313" key="5">
    <source>
        <dbReference type="EMBL" id="MCQ8241801.1"/>
    </source>
</evidence>
<comment type="caution">
    <text evidence="5">The sequence shown here is derived from an EMBL/GenBank/DDBJ whole genome shotgun (WGS) entry which is preliminary data.</text>
</comment>
<dbReference type="InterPro" id="IPR001367">
    <property type="entry name" value="Fe_dep_repressor"/>
</dbReference>
<dbReference type="SUPFAM" id="SSF46785">
    <property type="entry name" value="Winged helix' DNA-binding domain"/>
    <property type="match status" value="1"/>
</dbReference>
<organism evidence="5 6">
    <name type="scientific">Rhizosaccharibacter radicis</name>
    <dbReference type="NCBI Taxonomy" id="2782605"/>
    <lineage>
        <taxon>Bacteria</taxon>
        <taxon>Pseudomonadati</taxon>
        <taxon>Pseudomonadota</taxon>
        <taxon>Alphaproteobacteria</taxon>
        <taxon>Acetobacterales</taxon>
        <taxon>Acetobacteraceae</taxon>
        <taxon>Rhizosaccharibacter</taxon>
    </lineage>
</organism>
<name>A0ABT1VZM2_9PROT</name>
<dbReference type="RefSeq" id="WP_422920556.1">
    <property type="nucleotide sequence ID" value="NZ_JAMZEJ010000008.1"/>
</dbReference>
<keyword evidence="6" id="KW-1185">Reference proteome</keyword>
<reference evidence="5 6" key="1">
    <citation type="submission" date="2022-06" db="EMBL/GenBank/DDBJ databases">
        <title>Rhizosaccharibacter gen. nov. sp. nov. KSS12, endophytic bacteria isolated from sugarcane.</title>
        <authorList>
            <person name="Pitiwittayakul N."/>
        </authorList>
    </citation>
    <scope>NUCLEOTIDE SEQUENCE [LARGE SCALE GENOMIC DNA]</scope>
    <source>
        <strain evidence="5 6">KSS12</strain>
    </source>
</reference>
<feature type="region of interest" description="Disordered" evidence="3">
    <location>
        <begin position="1"/>
        <end position="34"/>
    </location>
</feature>
<dbReference type="InterPro" id="IPR036390">
    <property type="entry name" value="WH_DNA-bd_sf"/>
</dbReference>
<feature type="compositionally biased region" description="Low complexity" evidence="3">
    <location>
        <begin position="1"/>
        <end position="26"/>
    </location>
</feature>
<dbReference type="PANTHER" id="PTHR33238:SF11">
    <property type="entry name" value="TRANSCRIPTIONAL REGULATOR MNTR"/>
    <property type="match status" value="1"/>
</dbReference>
<dbReference type="Proteomes" id="UP001524547">
    <property type="component" value="Unassembled WGS sequence"/>
</dbReference>
<protein>
    <submittedName>
        <fullName evidence="5">Manganese-binding transcriptional regulator MntR</fullName>
    </submittedName>
</protein>
<dbReference type="SMART" id="SM00529">
    <property type="entry name" value="HTH_DTXR"/>
    <property type="match status" value="1"/>
</dbReference>
<dbReference type="EMBL" id="JAMZEJ010000008">
    <property type="protein sequence ID" value="MCQ8241801.1"/>
    <property type="molecule type" value="Genomic_DNA"/>
</dbReference>
<accession>A0ABT1VZM2</accession>
<evidence type="ECO:0000256" key="3">
    <source>
        <dbReference type="SAM" id="MobiDB-lite"/>
    </source>
</evidence>
<dbReference type="SUPFAM" id="SSF47979">
    <property type="entry name" value="Iron-dependent repressor protein, dimerization domain"/>
    <property type="match status" value="1"/>
</dbReference>
<gene>
    <name evidence="5" type="primary">mntR</name>
    <name evidence="5" type="ORF">NFI88_13245</name>
</gene>
<dbReference type="PANTHER" id="PTHR33238">
    <property type="entry name" value="IRON (METAL) DEPENDENT REPRESSOR, DTXR FAMILY"/>
    <property type="match status" value="1"/>
</dbReference>